<evidence type="ECO:0000313" key="2">
    <source>
        <dbReference type="EMBL" id="QNF35841.1"/>
    </source>
</evidence>
<organism evidence="2 3">
    <name type="scientific">Adhaeribacter swui</name>
    <dbReference type="NCBI Taxonomy" id="2086471"/>
    <lineage>
        <taxon>Bacteria</taxon>
        <taxon>Pseudomonadati</taxon>
        <taxon>Bacteroidota</taxon>
        <taxon>Cytophagia</taxon>
        <taxon>Cytophagales</taxon>
        <taxon>Hymenobacteraceae</taxon>
        <taxon>Adhaeribacter</taxon>
    </lineage>
</organism>
<dbReference type="InterPro" id="IPR011008">
    <property type="entry name" value="Dimeric_a/b-barrel"/>
</dbReference>
<dbReference type="Proteomes" id="UP000515237">
    <property type="component" value="Chromosome"/>
</dbReference>
<reference evidence="2 3" key="1">
    <citation type="journal article" date="2018" name="Int. J. Syst. Evol. Microbiol.">
        <title>Adhaeribacter swui sp. nov., isolated from wet mud.</title>
        <authorList>
            <person name="Kim D.U."/>
            <person name="Kim K.W."/>
            <person name="Kang M.S."/>
            <person name="Kim J.Y."/>
            <person name="Jang J.H."/>
            <person name="Kim M.K."/>
        </authorList>
    </citation>
    <scope>NUCLEOTIDE SEQUENCE [LARGE SCALE GENOMIC DNA]</scope>
    <source>
        <strain evidence="2 3">KCTC 52873</strain>
    </source>
</reference>
<proteinExistence type="predicted"/>
<protein>
    <submittedName>
        <fullName evidence="2">Antibiotic biosynthesis monooxygenase</fullName>
    </submittedName>
</protein>
<dbReference type="Gene3D" id="3.30.70.100">
    <property type="match status" value="1"/>
</dbReference>
<dbReference type="InterPro" id="IPR007138">
    <property type="entry name" value="ABM_dom"/>
</dbReference>
<evidence type="ECO:0000313" key="3">
    <source>
        <dbReference type="Proteomes" id="UP000515237"/>
    </source>
</evidence>
<name>A0A7G7GFA7_9BACT</name>
<dbReference type="EMBL" id="CP055156">
    <property type="protein sequence ID" value="QNF35841.1"/>
    <property type="molecule type" value="Genomic_DNA"/>
</dbReference>
<dbReference type="AlphaFoldDB" id="A0A7G7GFA7"/>
<feature type="domain" description="ABM" evidence="1">
    <location>
        <begin position="7"/>
        <end position="64"/>
    </location>
</feature>
<keyword evidence="3" id="KW-1185">Reference proteome</keyword>
<gene>
    <name evidence="2" type="ORF">HUW51_13875</name>
</gene>
<dbReference type="SUPFAM" id="SSF54909">
    <property type="entry name" value="Dimeric alpha+beta barrel"/>
    <property type="match status" value="1"/>
</dbReference>
<evidence type="ECO:0000259" key="1">
    <source>
        <dbReference type="Pfam" id="PF03992"/>
    </source>
</evidence>
<keyword evidence="2" id="KW-0560">Oxidoreductase</keyword>
<dbReference type="KEGG" id="aswu:HUW51_13875"/>
<accession>A0A7G7GFA7</accession>
<sequence>MHRRTYHFPGKTEEFRKIIQNFLEAIQNNEPGTTAFQIYLNHDESKAYLTEKFQNSEAILAHFAHVGPMLPELLAVAPITRFEVFGNLSKEAAEAVQHLGATIFRYHAGFVREASSSEAKTEEMARMQQ</sequence>
<dbReference type="GO" id="GO:0004497">
    <property type="term" value="F:monooxygenase activity"/>
    <property type="evidence" value="ECO:0007669"/>
    <property type="project" value="UniProtKB-KW"/>
</dbReference>
<keyword evidence="2" id="KW-0503">Monooxygenase</keyword>
<dbReference type="Pfam" id="PF03992">
    <property type="entry name" value="ABM"/>
    <property type="match status" value="1"/>
</dbReference>